<dbReference type="PANTHER" id="PTHR12509">
    <property type="entry name" value="SPERMATOGENESIS-ASSOCIATED 4-RELATED"/>
    <property type="match status" value="1"/>
</dbReference>
<name>E4XSI4_OIKDI</name>
<feature type="chain" id="PRO_5003193258" description="CH-like domain-containing protein" evidence="1">
    <location>
        <begin position="25"/>
        <end position="297"/>
    </location>
</feature>
<keyword evidence="1" id="KW-0732">Signal</keyword>
<feature type="domain" description="CH-like" evidence="2">
    <location>
        <begin position="88"/>
        <end position="188"/>
    </location>
</feature>
<dbReference type="GO" id="GO:0005930">
    <property type="term" value="C:axoneme"/>
    <property type="evidence" value="ECO:0007669"/>
    <property type="project" value="TreeGrafter"/>
</dbReference>
<feature type="signal peptide" evidence="1">
    <location>
        <begin position="1"/>
        <end position="24"/>
    </location>
</feature>
<reference evidence="3" key="1">
    <citation type="journal article" date="2010" name="Science">
        <title>Plasticity of animal genome architecture unmasked by rapid evolution of a pelagic tunicate.</title>
        <authorList>
            <person name="Denoeud F."/>
            <person name="Henriet S."/>
            <person name="Mungpakdee S."/>
            <person name="Aury J.M."/>
            <person name="Da Silva C."/>
            <person name="Brinkmann H."/>
            <person name="Mikhaleva J."/>
            <person name="Olsen L.C."/>
            <person name="Jubin C."/>
            <person name="Canestro C."/>
            <person name="Bouquet J.M."/>
            <person name="Danks G."/>
            <person name="Poulain J."/>
            <person name="Campsteijn C."/>
            <person name="Adamski M."/>
            <person name="Cross I."/>
            <person name="Yadetie F."/>
            <person name="Muffato M."/>
            <person name="Louis A."/>
            <person name="Butcher S."/>
            <person name="Tsagkogeorga G."/>
            <person name="Konrad A."/>
            <person name="Singh S."/>
            <person name="Jensen M.F."/>
            <person name="Cong E.H."/>
            <person name="Eikeseth-Otteraa H."/>
            <person name="Noel B."/>
            <person name="Anthouard V."/>
            <person name="Porcel B.M."/>
            <person name="Kachouri-Lafond R."/>
            <person name="Nishino A."/>
            <person name="Ugolini M."/>
            <person name="Chourrout P."/>
            <person name="Nishida H."/>
            <person name="Aasland R."/>
            <person name="Huzurbazar S."/>
            <person name="Westhof E."/>
            <person name="Delsuc F."/>
            <person name="Lehrach H."/>
            <person name="Reinhardt R."/>
            <person name="Weissenbach J."/>
            <person name="Roy S.W."/>
            <person name="Artiguenave F."/>
            <person name="Postlethwait J.H."/>
            <person name="Manak J.R."/>
            <person name="Thompson E.M."/>
            <person name="Jaillon O."/>
            <person name="Du Pasquier L."/>
            <person name="Boudinot P."/>
            <person name="Liberles D.A."/>
            <person name="Volff J.N."/>
            <person name="Philippe H."/>
            <person name="Lenhard B."/>
            <person name="Roest Crollius H."/>
            <person name="Wincker P."/>
            <person name="Chourrout D."/>
        </authorList>
    </citation>
    <scope>NUCLEOTIDE SEQUENCE [LARGE SCALE GENOMIC DNA]</scope>
</reference>
<sequence>MVDGQGIQKIKSLLILAPVTTLLASNNPTDRPSARLSRRSLVVPLKRNQVSHSTQTEPKHANCRQVIAQTEKKFGETPPSSKLPREIWKWLQNMSLRKNIKNVIRDFSNGYAFAEILGHYYPEVVSIEQYRDGDSFPSKQANWHQLEISFKKIFGNKQARNSRLPEMTEMTIHEKPGAPQQLIFYLYETLTAKKVNWMPGEYPENYTDDKYQALLPLHARHTASTAIKTNLKITEEKTDPNINSEREKTHKILDRHRNWKSGEKESYPNRFEKRPTLCELAERVQLPPSISTNRKEK</sequence>
<dbReference type="PANTHER" id="PTHR12509:SF8">
    <property type="entry name" value="SPERMATOGENESIS-ASSOCIATED PROTEIN 4"/>
    <property type="match status" value="1"/>
</dbReference>
<protein>
    <recommendedName>
        <fullName evidence="2">CH-like domain-containing protein</fullName>
    </recommendedName>
</protein>
<evidence type="ECO:0000256" key="1">
    <source>
        <dbReference type="SAM" id="SignalP"/>
    </source>
</evidence>
<dbReference type="GO" id="GO:0051493">
    <property type="term" value="P:regulation of cytoskeleton organization"/>
    <property type="evidence" value="ECO:0007669"/>
    <property type="project" value="TreeGrafter"/>
</dbReference>
<dbReference type="EMBL" id="FN653135">
    <property type="protein sequence ID" value="CBY12696.1"/>
    <property type="molecule type" value="Genomic_DNA"/>
</dbReference>
<dbReference type="InterPro" id="IPR010441">
    <property type="entry name" value="CH_2"/>
</dbReference>
<dbReference type="OrthoDB" id="62528at2759"/>
<dbReference type="InterPro" id="IPR052111">
    <property type="entry name" value="Spermatogenesis_Ciliary_MAP"/>
</dbReference>
<proteinExistence type="predicted"/>
<evidence type="ECO:0000259" key="2">
    <source>
        <dbReference type="Pfam" id="PF06294"/>
    </source>
</evidence>
<evidence type="ECO:0000313" key="4">
    <source>
        <dbReference type="Proteomes" id="UP000001307"/>
    </source>
</evidence>
<dbReference type="Proteomes" id="UP000001307">
    <property type="component" value="Unassembled WGS sequence"/>
</dbReference>
<keyword evidence="4" id="KW-1185">Reference proteome</keyword>
<dbReference type="InParanoid" id="E4XSI4"/>
<dbReference type="GO" id="GO:0008017">
    <property type="term" value="F:microtubule binding"/>
    <property type="evidence" value="ECO:0007669"/>
    <property type="project" value="TreeGrafter"/>
</dbReference>
<accession>E4XSI4</accession>
<dbReference type="Pfam" id="PF06294">
    <property type="entry name" value="CH_2"/>
    <property type="match status" value="1"/>
</dbReference>
<organism evidence="3">
    <name type="scientific">Oikopleura dioica</name>
    <name type="common">Tunicate</name>
    <dbReference type="NCBI Taxonomy" id="34765"/>
    <lineage>
        <taxon>Eukaryota</taxon>
        <taxon>Metazoa</taxon>
        <taxon>Chordata</taxon>
        <taxon>Tunicata</taxon>
        <taxon>Appendicularia</taxon>
        <taxon>Copelata</taxon>
        <taxon>Oikopleuridae</taxon>
        <taxon>Oikopleura</taxon>
    </lineage>
</organism>
<dbReference type="InterPro" id="IPR036872">
    <property type="entry name" value="CH_dom_sf"/>
</dbReference>
<evidence type="ECO:0000313" key="3">
    <source>
        <dbReference type="EMBL" id="CBY12696.1"/>
    </source>
</evidence>
<gene>
    <name evidence="3" type="ORF">GSOID_T00002753001</name>
</gene>
<dbReference type="AlphaFoldDB" id="E4XSI4"/>
<dbReference type="SUPFAM" id="SSF47576">
    <property type="entry name" value="Calponin-homology domain, CH-domain"/>
    <property type="match status" value="1"/>
</dbReference>
<dbReference type="Gene3D" id="1.10.418.10">
    <property type="entry name" value="Calponin-like domain"/>
    <property type="match status" value="1"/>
</dbReference>